<name>A0ACD5A4C4_9ACTN</name>
<evidence type="ECO:0000313" key="1">
    <source>
        <dbReference type="EMBL" id="WWQ61957.1"/>
    </source>
</evidence>
<keyword evidence="2" id="KW-1185">Reference proteome</keyword>
<organism evidence="1 2">
    <name type="scientific">Streptomyces citrinus</name>
    <dbReference type="NCBI Taxonomy" id="3118173"/>
    <lineage>
        <taxon>Bacteria</taxon>
        <taxon>Bacillati</taxon>
        <taxon>Actinomycetota</taxon>
        <taxon>Actinomycetes</taxon>
        <taxon>Kitasatosporales</taxon>
        <taxon>Streptomycetaceae</taxon>
        <taxon>Streptomyces</taxon>
    </lineage>
</organism>
<protein>
    <submittedName>
        <fullName evidence="1">ROK family protein</fullName>
    </submittedName>
</protein>
<gene>
    <name evidence="1" type="ORF">V2W30_00275</name>
</gene>
<dbReference type="Proteomes" id="UP001432251">
    <property type="component" value="Chromosome"/>
</dbReference>
<evidence type="ECO:0000313" key="2">
    <source>
        <dbReference type="Proteomes" id="UP001432251"/>
    </source>
</evidence>
<accession>A0ACD5A4C4</accession>
<reference evidence="1" key="1">
    <citation type="journal article" date="2025" name="Int. J. Syst. Evol. Microbiol.">
        <title>Streptomyces citrinus sp. nov., with yellow diffusible pigment.</title>
        <authorList>
            <person name="He Y."/>
            <person name="Yang E."/>
            <person name="Xu J."/>
            <person name="Sun Y."/>
            <person name="Sun L."/>
        </authorList>
    </citation>
    <scope>NUCLEOTIDE SEQUENCE</scope>
    <source>
        <strain evidence="1">Q6</strain>
    </source>
</reference>
<dbReference type="EMBL" id="CP146022">
    <property type="protein sequence ID" value="WWQ61957.1"/>
    <property type="molecule type" value="Genomic_DNA"/>
</dbReference>
<proteinExistence type="predicted"/>
<sequence>MNRGTAALRPGEQSVLLALQSLGRASRRQLSLVTGLPRTTLTAAVSGLLERGLLAEDEDTRPRTGAGRPATVLHIALANRTVAVVEFGHHTQTTTLVSYDGRVLGRADLPARAERSMAAVVTGIAENIRRMSATPPDSTVVALGMPVLSDGRGLRHARPHGPGDPSHAAPLPAWIRADPVPALEAAFMTPLQVANDANLAALGEAEHGAARGARAAVCLRVLGGYGAGIVINGRLYSGAGGVAGELAHVSVREDGALCVCGSRGCLATTPRGHLDHPGDLTAFFDEAMGIHDVLGRAGHDARAQRYLIDIGRTLAEPLAGFLTLLNPDTLVVDADLGQGAAFVISGLHAALRRRVTPPAFQALRIVRGDLARHAVAVGGSVLARQRYVDALVTPQRRPAPRQSAIGRTAQAQQRKRPVRSAD</sequence>